<name>A0ABQ9ZSA9_9CRUS</name>
<comment type="similarity">
    <text evidence="1">Belongs to the complex I NDUFA12 subunit family.</text>
</comment>
<gene>
    <name evidence="2" type="ORF">OUZ56_030627</name>
</gene>
<evidence type="ECO:0000313" key="3">
    <source>
        <dbReference type="Proteomes" id="UP001234178"/>
    </source>
</evidence>
<comment type="caution">
    <text evidence="2">The sequence shown here is derived from an EMBL/GenBank/DDBJ whole genome shotgun (WGS) entry which is preliminary data.</text>
</comment>
<organism evidence="2 3">
    <name type="scientific">Daphnia magna</name>
    <dbReference type="NCBI Taxonomy" id="35525"/>
    <lineage>
        <taxon>Eukaryota</taxon>
        <taxon>Metazoa</taxon>
        <taxon>Ecdysozoa</taxon>
        <taxon>Arthropoda</taxon>
        <taxon>Crustacea</taxon>
        <taxon>Branchiopoda</taxon>
        <taxon>Diplostraca</taxon>
        <taxon>Cladocera</taxon>
        <taxon>Anomopoda</taxon>
        <taxon>Daphniidae</taxon>
        <taxon>Daphnia</taxon>
    </lineage>
</organism>
<accession>A0ABQ9ZSA9</accession>
<dbReference type="PANTHER" id="PTHR32470:SF2">
    <property type="entry name" value="NADH DEHYDROGENASE [UBIQUINONE] 1 ALPHA SUBCOMPLEX ASSEMBLY FACTOR 2"/>
    <property type="match status" value="1"/>
</dbReference>
<sequence length="141" mass="16656">MSRSVWSKVFANFVNSLRPRQTKGNLMGEDYMFNKYYEIPANPKIGKRNPSRWFVPIEKDNFEQELPAEWEAWLRGRRKEVPNTEEVLKNLGIMQIKKINAKKVAIENPFVHEESELPAPTSKFPVLKDYELPDQMMRKKT</sequence>
<dbReference type="EMBL" id="JAOYFB010000005">
    <property type="protein sequence ID" value="KAK4015653.1"/>
    <property type="molecule type" value="Genomic_DNA"/>
</dbReference>
<dbReference type="InterPro" id="IPR052618">
    <property type="entry name" value="ComplexI_NDUFA12"/>
</dbReference>
<dbReference type="PANTHER" id="PTHR32470">
    <property type="entry name" value="ADH DEHYDROGENASE [UBIQUINONE] 1 ALPHA SUBCOMPLEX ASSEMBLY FACTOR 2"/>
    <property type="match status" value="1"/>
</dbReference>
<protein>
    <recommendedName>
        <fullName evidence="4">Mimitin, mitochondrial</fullName>
    </recommendedName>
</protein>
<proteinExistence type="inferred from homology"/>
<reference evidence="2 3" key="1">
    <citation type="journal article" date="2023" name="Nucleic Acids Res.">
        <title>The hologenome of Daphnia magna reveals possible DNA methylation and microbiome-mediated evolution of the host genome.</title>
        <authorList>
            <person name="Chaturvedi A."/>
            <person name="Li X."/>
            <person name="Dhandapani V."/>
            <person name="Marshall H."/>
            <person name="Kissane S."/>
            <person name="Cuenca-Cambronero M."/>
            <person name="Asole G."/>
            <person name="Calvet F."/>
            <person name="Ruiz-Romero M."/>
            <person name="Marangio P."/>
            <person name="Guigo R."/>
            <person name="Rago D."/>
            <person name="Mirbahai L."/>
            <person name="Eastwood N."/>
            <person name="Colbourne J.K."/>
            <person name="Zhou J."/>
            <person name="Mallon E."/>
            <person name="Orsini L."/>
        </authorList>
    </citation>
    <scope>NUCLEOTIDE SEQUENCE [LARGE SCALE GENOMIC DNA]</scope>
    <source>
        <strain evidence="2">LRV0_1</strain>
    </source>
</reference>
<dbReference type="InterPro" id="IPR007763">
    <property type="entry name" value="NDUFA12"/>
</dbReference>
<keyword evidence="3" id="KW-1185">Reference proteome</keyword>
<dbReference type="Proteomes" id="UP001234178">
    <property type="component" value="Unassembled WGS sequence"/>
</dbReference>
<evidence type="ECO:0008006" key="4">
    <source>
        <dbReference type="Google" id="ProtNLM"/>
    </source>
</evidence>
<evidence type="ECO:0000313" key="2">
    <source>
        <dbReference type="EMBL" id="KAK4015653.1"/>
    </source>
</evidence>
<evidence type="ECO:0000256" key="1">
    <source>
        <dbReference type="ARBA" id="ARBA00007355"/>
    </source>
</evidence>
<dbReference type="Pfam" id="PF05071">
    <property type="entry name" value="NDUFA12"/>
    <property type="match status" value="1"/>
</dbReference>